<accession>A0A1H7UVI0</accession>
<dbReference type="Proteomes" id="UP000199421">
    <property type="component" value="Unassembled WGS sequence"/>
</dbReference>
<comment type="similarity">
    <text evidence="1">Belongs to the sigma-70 factor family. ECF subfamily.</text>
</comment>
<dbReference type="Pfam" id="PF04545">
    <property type="entry name" value="Sigma70_r4"/>
    <property type="match status" value="1"/>
</dbReference>
<dbReference type="InterPro" id="IPR007627">
    <property type="entry name" value="RNA_pol_sigma70_r2"/>
</dbReference>
<dbReference type="PANTHER" id="PTHR43133">
    <property type="entry name" value="RNA POLYMERASE ECF-TYPE SIGMA FACTO"/>
    <property type="match status" value="1"/>
</dbReference>
<dbReference type="CDD" id="cd06171">
    <property type="entry name" value="Sigma70_r4"/>
    <property type="match status" value="1"/>
</dbReference>
<keyword evidence="3" id="KW-0731">Sigma factor</keyword>
<dbReference type="OrthoDB" id="9790423at2"/>
<dbReference type="STRING" id="407022.SAMN05661044_03967"/>
<organism evidence="8 9">
    <name type="scientific">Olivibacter domesticus</name>
    <name type="common">Pseudosphingobacterium domesticum</name>
    <dbReference type="NCBI Taxonomy" id="407022"/>
    <lineage>
        <taxon>Bacteria</taxon>
        <taxon>Pseudomonadati</taxon>
        <taxon>Bacteroidota</taxon>
        <taxon>Sphingobacteriia</taxon>
        <taxon>Sphingobacteriales</taxon>
        <taxon>Sphingobacteriaceae</taxon>
        <taxon>Olivibacter</taxon>
    </lineage>
</organism>
<evidence type="ECO:0000256" key="4">
    <source>
        <dbReference type="ARBA" id="ARBA00023125"/>
    </source>
</evidence>
<dbReference type="SUPFAM" id="SSF88659">
    <property type="entry name" value="Sigma3 and sigma4 domains of RNA polymerase sigma factors"/>
    <property type="match status" value="1"/>
</dbReference>
<keyword evidence="5" id="KW-0804">Transcription</keyword>
<evidence type="ECO:0000256" key="3">
    <source>
        <dbReference type="ARBA" id="ARBA00023082"/>
    </source>
</evidence>
<evidence type="ECO:0000256" key="2">
    <source>
        <dbReference type="ARBA" id="ARBA00023015"/>
    </source>
</evidence>
<keyword evidence="9" id="KW-1185">Reference proteome</keyword>
<dbReference type="NCBIfam" id="TIGR02937">
    <property type="entry name" value="sigma70-ECF"/>
    <property type="match status" value="1"/>
</dbReference>
<dbReference type="EMBL" id="FOAF01000006">
    <property type="protein sequence ID" value="SEM00982.1"/>
    <property type="molecule type" value="Genomic_DNA"/>
</dbReference>
<protein>
    <submittedName>
        <fullName evidence="8">RNA polymerase sigma-70 factor, ECF subfamily</fullName>
    </submittedName>
</protein>
<evidence type="ECO:0000256" key="1">
    <source>
        <dbReference type="ARBA" id="ARBA00010641"/>
    </source>
</evidence>
<dbReference type="GO" id="GO:0003677">
    <property type="term" value="F:DNA binding"/>
    <property type="evidence" value="ECO:0007669"/>
    <property type="project" value="UniProtKB-KW"/>
</dbReference>
<name>A0A1H7UVI0_OLID1</name>
<dbReference type="SUPFAM" id="SSF88946">
    <property type="entry name" value="Sigma2 domain of RNA polymerase sigma factors"/>
    <property type="match status" value="1"/>
</dbReference>
<evidence type="ECO:0000259" key="6">
    <source>
        <dbReference type="Pfam" id="PF04542"/>
    </source>
</evidence>
<dbReference type="InterPro" id="IPR007630">
    <property type="entry name" value="RNA_pol_sigma70_r4"/>
</dbReference>
<sequence>MVPLPSYTDEELVLLLKSKDQRAYIYLYDNYAGALFGIIKRILGDGEEANDVLQESFVKIWRNIFQYDTTKGRLFTWMINIARNTAIDYKRSSQSKKDEVTNSLEEQVGNTVDENFVTYIKTDHLGLQKIIERLANDHRIIIELSYFQGYTQDEISKKLNIPLGTVKTRARAALMQLKQILN</sequence>
<dbReference type="Gene3D" id="1.10.1740.10">
    <property type="match status" value="1"/>
</dbReference>
<evidence type="ECO:0000313" key="8">
    <source>
        <dbReference type="EMBL" id="SEM00982.1"/>
    </source>
</evidence>
<evidence type="ECO:0000256" key="5">
    <source>
        <dbReference type="ARBA" id="ARBA00023163"/>
    </source>
</evidence>
<dbReference type="AlphaFoldDB" id="A0A1H7UVI0"/>
<reference evidence="9" key="1">
    <citation type="submission" date="2016-10" db="EMBL/GenBank/DDBJ databases">
        <authorList>
            <person name="Varghese N."/>
            <person name="Submissions S."/>
        </authorList>
    </citation>
    <scope>NUCLEOTIDE SEQUENCE [LARGE SCALE GENOMIC DNA]</scope>
    <source>
        <strain evidence="9">DSM 18733</strain>
    </source>
</reference>
<dbReference type="GO" id="GO:0016987">
    <property type="term" value="F:sigma factor activity"/>
    <property type="evidence" value="ECO:0007669"/>
    <property type="project" value="UniProtKB-KW"/>
</dbReference>
<feature type="domain" description="RNA polymerase sigma-70 region 2" evidence="6">
    <location>
        <begin position="27"/>
        <end position="94"/>
    </location>
</feature>
<dbReference type="InterPro" id="IPR013324">
    <property type="entry name" value="RNA_pol_sigma_r3/r4-like"/>
</dbReference>
<gene>
    <name evidence="8" type="ORF">SAMN05661044_03967</name>
</gene>
<keyword evidence="4" id="KW-0238">DNA-binding</keyword>
<dbReference type="InterPro" id="IPR039425">
    <property type="entry name" value="RNA_pol_sigma-70-like"/>
</dbReference>
<dbReference type="PANTHER" id="PTHR43133:SF62">
    <property type="entry name" value="RNA POLYMERASE SIGMA FACTOR SIGZ"/>
    <property type="match status" value="1"/>
</dbReference>
<dbReference type="InterPro" id="IPR014284">
    <property type="entry name" value="RNA_pol_sigma-70_dom"/>
</dbReference>
<dbReference type="InterPro" id="IPR036388">
    <property type="entry name" value="WH-like_DNA-bd_sf"/>
</dbReference>
<evidence type="ECO:0000313" key="9">
    <source>
        <dbReference type="Proteomes" id="UP000199421"/>
    </source>
</evidence>
<feature type="domain" description="RNA polymerase sigma-70 region 4" evidence="7">
    <location>
        <begin position="131"/>
        <end position="179"/>
    </location>
</feature>
<dbReference type="Pfam" id="PF04542">
    <property type="entry name" value="Sigma70_r2"/>
    <property type="match status" value="1"/>
</dbReference>
<keyword evidence="2" id="KW-0805">Transcription regulation</keyword>
<dbReference type="Gene3D" id="1.10.10.10">
    <property type="entry name" value="Winged helix-like DNA-binding domain superfamily/Winged helix DNA-binding domain"/>
    <property type="match status" value="1"/>
</dbReference>
<evidence type="ECO:0000259" key="7">
    <source>
        <dbReference type="Pfam" id="PF04545"/>
    </source>
</evidence>
<dbReference type="RefSeq" id="WP_093327845.1">
    <property type="nucleotide sequence ID" value="NZ_FOAF01000006.1"/>
</dbReference>
<dbReference type="InterPro" id="IPR013325">
    <property type="entry name" value="RNA_pol_sigma_r2"/>
</dbReference>
<proteinExistence type="inferred from homology"/>
<dbReference type="GO" id="GO:0006352">
    <property type="term" value="P:DNA-templated transcription initiation"/>
    <property type="evidence" value="ECO:0007669"/>
    <property type="project" value="InterPro"/>
</dbReference>